<dbReference type="PRINTS" id="PR00733">
    <property type="entry name" value="GLHYDRLASE6"/>
</dbReference>
<comment type="caution">
    <text evidence="2">The sequence shown here is derived from an EMBL/GenBank/DDBJ whole genome shotgun (WGS) entry which is preliminary data.</text>
</comment>
<keyword evidence="1" id="KW-0136">Cellulose degradation</keyword>
<dbReference type="GO" id="GO:0016787">
    <property type="term" value="F:hydrolase activity"/>
    <property type="evidence" value="ECO:0007669"/>
    <property type="project" value="UniProtKB-KW"/>
</dbReference>
<dbReference type="InterPro" id="IPR036434">
    <property type="entry name" value="Beta_cellobiohydrolase_sf"/>
</dbReference>
<comment type="similarity">
    <text evidence="1">Belongs to the glycosyl hydrolase family 6.</text>
</comment>
<dbReference type="Proteomes" id="UP001519654">
    <property type="component" value="Unassembled WGS sequence"/>
</dbReference>
<name>A0ABS5YZD9_9ACTN</name>
<dbReference type="EMBL" id="JAHKKG010000012">
    <property type="protein sequence ID" value="MBU2668792.1"/>
    <property type="molecule type" value="Genomic_DNA"/>
</dbReference>
<dbReference type="RefSeq" id="WP_215793024.1">
    <property type="nucleotide sequence ID" value="NZ_JAHKKG010000012.1"/>
</dbReference>
<keyword evidence="1 2" id="KW-0378">Hydrolase</keyword>
<feature type="chain" id="PRO_5044960567" description="Glucanase" evidence="1">
    <location>
        <begin position="25"/>
        <end position="334"/>
    </location>
</feature>
<keyword evidence="1" id="KW-0119">Carbohydrate metabolism</keyword>
<dbReference type="InterPro" id="IPR016288">
    <property type="entry name" value="Beta_cellobiohydrolase"/>
</dbReference>
<accession>A0ABS5YZD9</accession>
<evidence type="ECO:0000256" key="1">
    <source>
        <dbReference type="RuleBase" id="RU361186"/>
    </source>
</evidence>
<reference evidence="2 3" key="1">
    <citation type="submission" date="2021-06" db="EMBL/GenBank/DDBJ databases">
        <title>Actinoplanes lichenicola sp. nov., and Actinoplanes ovalisporus sp. nov., isolated from lichen in Thailand.</title>
        <authorList>
            <person name="Saeng-In P."/>
            <person name="Kanchanasin P."/>
            <person name="Yuki M."/>
            <person name="Kudo T."/>
            <person name="Ohkuma M."/>
            <person name="Phongsopitanun W."/>
            <person name="Tanasupawat S."/>
        </authorList>
    </citation>
    <scope>NUCLEOTIDE SEQUENCE [LARGE SCALE GENOMIC DNA]</scope>
    <source>
        <strain evidence="2 3">NBRC 110975</strain>
    </source>
</reference>
<proteinExistence type="inferred from homology"/>
<dbReference type="EC" id="3.2.1.-" evidence="1"/>
<dbReference type="Gene3D" id="3.20.20.40">
    <property type="entry name" value="1, 4-beta cellobiohydrolase"/>
    <property type="match status" value="1"/>
</dbReference>
<gene>
    <name evidence="2" type="ORF">KOI35_35305</name>
</gene>
<feature type="signal peptide" evidence="1">
    <location>
        <begin position="1"/>
        <end position="24"/>
    </location>
</feature>
<organism evidence="2 3">
    <name type="scientific">Paractinoplanes bogorensis</name>
    <dbReference type="NCBI Taxonomy" id="1610840"/>
    <lineage>
        <taxon>Bacteria</taxon>
        <taxon>Bacillati</taxon>
        <taxon>Actinomycetota</taxon>
        <taxon>Actinomycetes</taxon>
        <taxon>Micromonosporales</taxon>
        <taxon>Micromonosporaceae</taxon>
        <taxon>Paractinoplanes</taxon>
    </lineage>
</organism>
<dbReference type="Pfam" id="PF01341">
    <property type="entry name" value="Glyco_hydro_6"/>
    <property type="match status" value="1"/>
</dbReference>
<sequence length="334" mass="34721">MARRGRLPLIFTCSLIVLGAVAVAAGARERDPAVRTPIPARTVSSHLYVDPTGAAVAAVRALDQAGRTAEATIVRRIAVQPVATWFTDGSPGYIARARRLVTAASAAGRTPVLTLYNIPHRDCSGHSAGGAASAAVYRVWVNNLAAALRGHRAIVVLEPDAVAQAVQGCLTAERAAERYALLRHAVAALRKAPGVVVYLDAGNPTWIAAARIAPALRAAGVGSATGFALNVANFEGTADNIAYGKAVSALLTGKHFVIDTSRNGNGPALRGAGDRHWCNPPGRRLGRVPTLHTGQPLVDAYLWVKRPGESDGACGPGQPAAGHWYPAYALGLAR</sequence>
<keyword evidence="1" id="KW-0624">Polysaccharide degradation</keyword>
<keyword evidence="1" id="KW-0326">Glycosidase</keyword>
<evidence type="ECO:0000313" key="3">
    <source>
        <dbReference type="Proteomes" id="UP001519654"/>
    </source>
</evidence>
<keyword evidence="3" id="KW-1185">Reference proteome</keyword>
<evidence type="ECO:0000313" key="2">
    <source>
        <dbReference type="EMBL" id="MBU2668792.1"/>
    </source>
</evidence>
<dbReference type="PANTHER" id="PTHR34876">
    <property type="match status" value="1"/>
</dbReference>
<dbReference type="SUPFAM" id="SSF51989">
    <property type="entry name" value="Glycosyl hydrolases family 6, cellulases"/>
    <property type="match status" value="1"/>
</dbReference>
<dbReference type="PANTHER" id="PTHR34876:SF4">
    <property type="entry name" value="1,4-BETA-D-GLUCAN CELLOBIOHYDROLASE C-RELATED"/>
    <property type="match status" value="1"/>
</dbReference>
<keyword evidence="1" id="KW-0732">Signal</keyword>
<dbReference type="PIRSF" id="PIRSF001100">
    <property type="entry name" value="Beta_cellobiohydrolase"/>
    <property type="match status" value="1"/>
</dbReference>
<protein>
    <recommendedName>
        <fullName evidence="1">Glucanase</fullName>
        <ecNumber evidence="1">3.2.1.-</ecNumber>
    </recommendedName>
</protein>